<reference evidence="2 3" key="1">
    <citation type="journal article" date="2014" name="BMC Genomics">
        <title>Genome based analysis of type-I polyketide synthase and nonribosomal peptide synthetase gene clusters in seven strains of five representative Nocardia species.</title>
        <authorList>
            <person name="Komaki H."/>
            <person name="Ichikawa N."/>
            <person name="Hosoyama A."/>
            <person name="Takahashi-Nakaguchi A."/>
            <person name="Matsuzawa T."/>
            <person name="Suzuki K."/>
            <person name="Fujita N."/>
            <person name="Gonoi T."/>
        </authorList>
    </citation>
    <scope>NUCLEOTIDE SEQUENCE [LARGE SCALE GENOMIC DNA]</scope>
    <source>
        <strain evidence="2 3">NBRC 15531</strain>
    </source>
</reference>
<name>U5E623_NOCAS</name>
<proteinExistence type="predicted"/>
<dbReference type="InterPro" id="IPR001279">
    <property type="entry name" value="Metallo-B-lactamas"/>
</dbReference>
<organism evidence="2 3">
    <name type="scientific">Nocardia asteroides NBRC 15531</name>
    <dbReference type="NCBI Taxonomy" id="1110697"/>
    <lineage>
        <taxon>Bacteria</taxon>
        <taxon>Bacillati</taxon>
        <taxon>Actinomycetota</taxon>
        <taxon>Actinomycetes</taxon>
        <taxon>Mycobacteriales</taxon>
        <taxon>Nocardiaceae</taxon>
        <taxon>Nocardia</taxon>
    </lineage>
</organism>
<evidence type="ECO:0000313" key="3">
    <source>
        <dbReference type="Proteomes" id="UP000017048"/>
    </source>
</evidence>
<protein>
    <recommendedName>
        <fullName evidence="1">Metallo-beta-lactamase domain-containing protein</fullName>
    </recommendedName>
</protein>
<dbReference type="Gene3D" id="3.60.15.10">
    <property type="entry name" value="Ribonuclease Z/Hydroxyacylglutathione hydrolase-like"/>
    <property type="match status" value="1"/>
</dbReference>
<dbReference type="SUPFAM" id="SSF56281">
    <property type="entry name" value="Metallo-hydrolase/oxidoreductase"/>
    <property type="match status" value="1"/>
</dbReference>
<evidence type="ECO:0000313" key="2">
    <source>
        <dbReference type="EMBL" id="GAD82600.1"/>
    </source>
</evidence>
<keyword evidence="3" id="KW-1185">Reference proteome</keyword>
<dbReference type="InterPro" id="IPR050114">
    <property type="entry name" value="UPF0173_UPF0282_UlaG_hydrolase"/>
</dbReference>
<dbReference type="InterPro" id="IPR036866">
    <property type="entry name" value="RibonucZ/Hydroxyglut_hydro"/>
</dbReference>
<dbReference type="STRING" id="1824.SAMN05444423_103439"/>
<dbReference type="PANTHER" id="PTHR43546">
    <property type="entry name" value="UPF0173 METAL-DEPENDENT HYDROLASE MJ1163-RELATED"/>
    <property type="match status" value="1"/>
</dbReference>
<dbReference type="Proteomes" id="UP000017048">
    <property type="component" value="Unassembled WGS sequence"/>
</dbReference>
<dbReference type="eggNOG" id="COG2220">
    <property type="taxonomic scope" value="Bacteria"/>
</dbReference>
<gene>
    <name evidence="2" type="ORF">NCAST_11_00980</name>
</gene>
<comment type="caution">
    <text evidence="2">The sequence shown here is derived from an EMBL/GenBank/DDBJ whole genome shotgun (WGS) entry which is preliminary data.</text>
</comment>
<feature type="domain" description="Metallo-beta-lactamase" evidence="1">
    <location>
        <begin position="24"/>
        <end position="196"/>
    </location>
</feature>
<sequence length="232" mass="24851">MLRATKTIPSGRTRMTQIAVTSFTHSTIRLEHGGQALVIDPGAFAPANAFSGVTAFLVTHDHQDHVDVERLAAALTSNPESHAWTSADVADQLTAAGAPTARITAVTGDETFTAAGLPVQAFVGEHAEIYRTLPTSPNIAYLIDTRLLHPGDAFPTLPGDPTVDVLFLPVSGPWMRFADAVDYVDTVRPRVIVPIHDGDLIDAGRALTDQMSALFPGNPEYHRLPTGERTLL</sequence>
<dbReference type="PANTHER" id="PTHR43546:SF3">
    <property type="entry name" value="UPF0173 METAL-DEPENDENT HYDROLASE MJ1163"/>
    <property type="match status" value="1"/>
</dbReference>
<dbReference type="Pfam" id="PF13483">
    <property type="entry name" value="Lactamase_B_3"/>
    <property type="match status" value="1"/>
</dbReference>
<dbReference type="SMART" id="SM00849">
    <property type="entry name" value="Lactamase_B"/>
    <property type="match status" value="1"/>
</dbReference>
<dbReference type="EMBL" id="BAFO02000011">
    <property type="protein sequence ID" value="GAD82600.1"/>
    <property type="molecule type" value="Genomic_DNA"/>
</dbReference>
<evidence type="ECO:0000259" key="1">
    <source>
        <dbReference type="SMART" id="SM00849"/>
    </source>
</evidence>
<accession>U5E623</accession>
<dbReference type="AlphaFoldDB" id="U5E623"/>
<dbReference type="OrthoDB" id="3190691at2"/>